<protein>
    <submittedName>
        <fullName evidence="1">Uncharacterized protein</fullName>
    </submittedName>
</protein>
<sequence>VFTYQSNLNWIGRKFLIALYLLVSSNLFGLPDWTMQTSNNNADDAYNISASEATQGVGLTGGFRIYGVDVNDNFKVSIAFRESGAFSGGDVWCEIPDLTGQFGCLAVDGDNNVNEIITHTQVAAVCNWPDTDVFTGLIGLCIHPNGTSPSSGNFNDYTTQPFNFDLDPPEITNAIIACEKDAPFNQSYPHYAKIGDFITVAMTADQEVYEVTGNIGAFDVTPTGT</sequence>
<organism evidence="1">
    <name type="scientific">marine metagenome</name>
    <dbReference type="NCBI Taxonomy" id="408172"/>
    <lineage>
        <taxon>unclassified sequences</taxon>
        <taxon>metagenomes</taxon>
        <taxon>ecological metagenomes</taxon>
    </lineage>
</organism>
<dbReference type="EMBL" id="UINC01096648">
    <property type="protein sequence ID" value="SVC53701.1"/>
    <property type="molecule type" value="Genomic_DNA"/>
</dbReference>
<dbReference type="AlphaFoldDB" id="A0A382N2D0"/>
<evidence type="ECO:0000313" key="1">
    <source>
        <dbReference type="EMBL" id="SVC53701.1"/>
    </source>
</evidence>
<reference evidence="1" key="1">
    <citation type="submission" date="2018-05" db="EMBL/GenBank/DDBJ databases">
        <authorList>
            <person name="Lanie J.A."/>
            <person name="Ng W.-L."/>
            <person name="Kazmierczak K.M."/>
            <person name="Andrzejewski T.M."/>
            <person name="Davidsen T.M."/>
            <person name="Wayne K.J."/>
            <person name="Tettelin H."/>
            <person name="Glass J.I."/>
            <person name="Rusch D."/>
            <person name="Podicherti R."/>
            <person name="Tsui H.-C.T."/>
            <person name="Winkler M.E."/>
        </authorList>
    </citation>
    <scope>NUCLEOTIDE SEQUENCE</scope>
</reference>
<name>A0A382N2D0_9ZZZZ</name>
<gene>
    <name evidence="1" type="ORF">METZ01_LOCUS306555</name>
</gene>
<feature type="non-terminal residue" evidence="1">
    <location>
        <position position="225"/>
    </location>
</feature>
<accession>A0A382N2D0</accession>
<feature type="non-terminal residue" evidence="1">
    <location>
        <position position="1"/>
    </location>
</feature>
<proteinExistence type="predicted"/>